<accession>A0A483PAN9</accession>
<gene>
    <name evidence="1" type="ORF">ETF11_00295</name>
</gene>
<sequence length="64" mass="6819">MLYVMGMELLDVFVQLTPNVDSTTTLLPTAVEATSPKSTGGTETEQVIGGSLMIILSLVEFART</sequence>
<protein>
    <submittedName>
        <fullName evidence="1">Uncharacterized protein</fullName>
    </submittedName>
</protein>
<name>A0A483PAN9_KLEPN</name>
<dbReference type="EMBL" id="SDCU01000001">
    <property type="protein sequence ID" value="TCY09772.1"/>
    <property type="molecule type" value="Genomic_DNA"/>
</dbReference>
<organism evidence="1">
    <name type="scientific">Klebsiella pneumoniae</name>
    <dbReference type="NCBI Taxonomy" id="573"/>
    <lineage>
        <taxon>Bacteria</taxon>
        <taxon>Pseudomonadati</taxon>
        <taxon>Pseudomonadota</taxon>
        <taxon>Gammaproteobacteria</taxon>
        <taxon>Enterobacterales</taxon>
        <taxon>Enterobacteriaceae</taxon>
        <taxon>Klebsiella/Raoultella group</taxon>
        <taxon>Klebsiella</taxon>
        <taxon>Klebsiella pneumoniae complex</taxon>
    </lineage>
</organism>
<evidence type="ECO:0000313" key="1">
    <source>
        <dbReference type="EMBL" id="TCY09772.1"/>
    </source>
</evidence>
<dbReference type="AlphaFoldDB" id="A0A483PAN9"/>
<comment type="caution">
    <text evidence="1">The sequence shown here is derived from an EMBL/GenBank/DDBJ whole genome shotgun (WGS) entry which is preliminary data.</text>
</comment>
<reference evidence="1" key="1">
    <citation type="submission" date="2019-01" db="EMBL/GenBank/DDBJ databases">
        <authorList>
            <person name="Lista F."/>
            <person name="Anselmo A."/>
        </authorList>
    </citation>
    <scope>NUCLEOTIDE SEQUENCE</scope>
    <source>
        <strain evidence="1">2S</strain>
    </source>
</reference>
<proteinExistence type="predicted"/>